<evidence type="ECO:0000313" key="1">
    <source>
        <dbReference type="EMBL" id="SHJ68043.1"/>
    </source>
</evidence>
<dbReference type="SUPFAM" id="SSF53300">
    <property type="entry name" value="vWA-like"/>
    <property type="match status" value="1"/>
</dbReference>
<dbReference type="Gene3D" id="3.40.50.410">
    <property type="entry name" value="von Willebrand factor, type A domain"/>
    <property type="match status" value="1"/>
</dbReference>
<reference evidence="2" key="1">
    <citation type="submission" date="2016-11" db="EMBL/GenBank/DDBJ databases">
        <authorList>
            <person name="Varghese N."/>
            <person name="Submissions S."/>
        </authorList>
    </citation>
    <scope>NUCLEOTIDE SEQUENCE [LARGE SCALE GENOMIC DNA]</scope>
    <source>
        <strain evidence="2">DSM 14826</strain>
    </source>
</reference>
<dbReference type="RefSeq" id="WP_072905844.1">
    <property type="nucleotide sequence ID" value="NZ_FRAI01000005.1"/>
</dbReference>
<proteinExistence type="predicted"/>
<name>A0A1M6LA49_9FIRM</name>
<dbReference type="InterPro" id="IPR036465">
    <property type="entry name" value="vWFA_dom_sf"/>
</dbReference>
<dbReference type="AlphaFoldDB" id="A0A1M6LA49"/>
<dbReference type="EMBL" id="FRAI01000005">
    <property type="protein sequence ID" value="SHJ68043.1"/>
    <property type="molecule type" value="Genomic_DNA"/>
</dbReference>
<dbReference type="Proteomes" id="UP000243547">
    <property type="component" value="Unassembled WGS sequence"/>
</dbReference>
<organism evidence="1 2">
    <name type="scientific">Anaerobranca californiensis DSM 14826</name>
    <dbReference type="NCBI Taxonomy" id="1120989"/>
    <lineage>
        <taxon>Bacteria</taxon>
        <taxon>Bacillati</taxon>
        <taxon>Bacillota</taxon>
        <taxon>Clostridia</taxon>
        <taxon>Eubacteriales</taxon>
        <taxon>Proteinivoracaceae</taxon>
        <taxon>Anaerobranca</taxon>
    </lineage>
</organism>
<evidence type="ECO:0000313" key="2">
    <source>
        <dbReference type="Proteomes" id="UP000243547"/>
    </source>
</evidence>
<dbReference type="PANTHER" id="PTHR37947:SF2">
    <property type="entry name" value="VON WILLEBRAND FACTOR TYPE A"/>
    <property type="match status" value="1"/>
</dbReference>
<dbReference type="Gene3D" id="3.40.50.880">
    <property type="match status" value="1"/>
</dbReference>
<accession>A0A1M6LA49</accession>
<dbReference type="InterPro" id="IPR029062">
    <property type="entry name" value="Class_I_gatase-like"/>
</dbReference>
<protein>
    <recommendedName>
        <fullName evidence="3">Glutamine amidotransferase domain-containing protein</fullName>
    </recommendedName>
</protein>
<sequence length="364" mass="40996">MEGPQNYEELLAKIRTRGITLSTIALGSDADIKLMEYLAVNGGGRFYDVRNVANLPGVFARETLLVAGNYIIEEDFIPKMVSPAYNPFKGGAPLLHGYIGTTLKPGAEEILTTHRNHPLYARFHYGLGKTVAFTSDSYGLWTKNLLSSSDFPSLWLDTLNWVVGRENYGDLGVNVQLKGSGIEVIVMTTNPLEEGERLITTLVKEGGEREKIEIFPVSSREYKGIIETLPQGSYFLNTVRTKGENITALNINGFTVPYSREYNIDNLKDTGDVLKKIAELTGGRILKRPYEVFNAPYQKKKGLRDLTLFFLSLSLLSFILDVGFRRIRPNIKFPKNMEKEKIEEIREAGEKNTFNELLKAKKRK</sequence>
<dbReference type="SUPFAM" id="SSF52317">
    <property type="entry name" value="Class I glutamine amidotransferase-like"/>
    <property type="match status" value="1"/>
</dbReference>
<keyword evidence="2" id="KW-1185">Reference proteome</keyword>
<dbReference type="PANTHER" id="PTHR37947">
    <property type="entry name" value="BLL2462 PROTEIN"/>
    <property type="match status" value="1"/>
</dbReference>
<gene>
    <name evidence="1" type="ORF">SAMN02745227_00432</name>
</gene>
<dbReference type="STRING" id="1120989.SAMN02745227_00432"/>
<evidence type="ECO:0008006" key="3">
    <source>
        <dbReference type="Google" id="ProtNLM"/>
    </source>
</evidence>